<dbReference type="Proteomes" id="UP000182491">
    <property type="component" value="Unassembled WGS sequence"/>
</dbReference>
<accession>A0A1I7H450</accession>
<dbReference type="GO" id="GO:0098797">
    <property type="term" value="C:plasma membrane protein complex"/>
    <property type="evidence" value="ECO:0007669"/>
    <property type="project" value="TreeGrafter"/>
</dbReference>
<keyword evidence="9" id="KW-0472">Membrane</keyword>
<keyword evidence="4" id="KW-1003">Cell membrane</keyword>
<keyword evidence="5" id="KW-0997">Cell inner membrane</keyword>
<dbReference type="GO" id="GO:0015031">
    <property type="term" value="P:protein transport"/>
    <property type="evidence" value="ECO:0007669"/>
    <property type="project" value="UniProtKB-KW"/>
</dbReference>
<feature type="domain" description="TonB C-terminal" evidence="11">
    <location>
        <begin position="51"/>
        <end position="148"/>
    </location>
</feature>
<evidence type="ECO:0000256" key="10">
    <source>
        <dbReference type="SAM" id="SignalP"/>
    </source>
</evidence>
<dbReference type="EMBL" id="FPCA01000001">
    <property type="protein sequence ID" value="SFU55443.1"/>
    <property type="molecule type" value="Genomic_DNA"/>
</dbReference>
<comment type="similarity">
    <text evidence="2">Belongs to the TonB family.</text>
</comment>
<comment type="subcellular location">
    <subcellularLocation>
        <location evidence="1">Cell inner membrane</location>
        <topology evidence="1">Single-pass membrane protein</topology>
        <orientation evidence="1">Periplasmic side</orientation>
    </subcellularLocation>
</comment>
<evidence type="ECO:0000256" key="9">
    <source>
        <dbReference type="ARBA" id="ARBA00023136"/>
    </source>
</evidence>
<dbReference type="STRING" id="388950.GCA_001611675_00584"/>
<feature type="chain" id="PRO_5010278843" evidence="10">
    <location>
        <begin position="29"/>
        <end position="419"/>
    </location>
</feature>
<reference evidence="13" key="1">
    <citation type="submission" date="2016-10" db="EMBL/GenBank/DDBJ databases">
        <authorList>
            <person name="Varghese N."/>
        </authorList>
    </citation>
    <scope>NUCLEOTIDE SEQUENCE [LARGE SCALE GENOMIC DNA]</scope>
    <source>
        <strain evidence="13">DSM 18820</strain>
    </source>
</reference>
<evidence type="ECO:0000256" key="4">
    <source>
        <dbReference type="ARBA" id="ARBA00022475"/>
    </source>
</evidence>
<protein>
    <submittedName>
        <fullName evidence="12">TonB family C-terminal domain-containing protein</fullName>
    </submittedName>
</protein>
<evidence type="ECO:0000313" key="12">
    <source>
        <dbReference type="EMBL" id="SFU55443.1"/>
    </source>
</evidence>
<dbReference type="PROSITE" id="PS52015">
    <property type="entry name" value="TONB_CTD"/>
    <property type="match status" value="1"/>
</dbReference>
<dbReference type="AlphaFoldDB" id="A0A1I7H450"/>
<organism evidence="12 13">
    <name type="scientific">Pontibacter akesuensis</name>
    <dbReference type="NCBI Taxonomy" id="388950"/>
    <lineage>
        <taxon>Bacteria</taxon>
        <taxon>Pseudomonadati</taxon>
        <taxon>Bacteroidota</taxon>
        <taxon>Cytophagia</taxon>
        <taxon>Cytophagales</taxon>
        <taxon>Hymenobacteraceae</taxon>
        <taxon>Pontibacter</taxon>
    </lineage>
</organism>
<keyword evidence="8" id="KW-1133">Transmembrane helix</keyword>
<dbReference type="OrthoDB" id="1039448at2"/>
<evidence type="ECO:0000256" key="6">
    <source>
        <dbReference type="ARBA" id="ARBA00022692"/>
    </source>
</evidence>
<evidence type="ECO:0000256" key="7">
    <source>
        <dbReference type="ARBA" id="ARBA00022927"/>
    </source>
</evidence>
<dbReference type="SUPFAM" id="SSF74653">
    <property type="entry name" value="TolA/TonB C-terminal domain"/>
    <property type="match status" value="1"/>
</dbReference>
<keyword evidence="7" id="KW-0653">Protein transport</keyword>
<proteinExistence type="inferred from homology"/>
<keyword evidence="13" id="KW-1185">Reference proteome</keyword>
<dbReference type="InterPro" id="IPR051045">
    <property type="entry name" value="TonB-dependent_transducer"/>
</dbReference>
<dbReference type="RefSeq" id="WP_068836778.1">
    <property type="nucleotide sequence ID" value="NZ_BMXC01000001.1"/>
</dbReference>
<dbReference type="Pfam" id="PF03544">
    <property type="entry name" value="TonB_C"/>
    <property type="match status" value="1"/>
</dbReference>
<dbReference type="InterPro" id="IPR037682">
    <property type="entry name" value="TonB_C"/>
</dbReference>
<dbReference type="GO" id="GO:0055085">
    <property type="term" value="P:transmembrane transport"/>
    <property type="evidence" value="ECO:0007669"/>
    <property type="project" value="InterPro"/>
</dbReference>
<evidence type="ECO:0000256" key="1">
    <source>
        <dbReference type="ARBA" id="ARBA00004383"/>
    </source>
</evidence>
<keyword evidence="3" id="KW-0813">Transport</keyword>
<keyword evidence="10" id="KW-0732">Signal</keyword>
<evidence type="ECO:0000256" key="3">
    <source>
        <dbReference type="ARBA" id="ARBA00022448"/>
    </source>
</evidence>
<feature type="signal peptide" evidence="10">
    <location>
        <begin position="1"/>
        <end position="28"/>
    </location>
</feature>
<dbReference type="PANTHER" id="PTHR33446:SF2">
    <property type="entry name" value="PROTEIN TONB"/>
    <property type="match status" value="1"/>
</dbReference>
<gene>
    <name evidence="12" type="ORF">SAMN04487941_1486</name>
</gene>
<evidence type="ECO:0000259" key="11">
    <source>
        <dbReference type="PROSITE" id="PS52015"/>
    </source>
</evidence>
<dbReference type="InterPro" id="IPR006260">
    <property type="entry name" value="TonB/TolA_C"/>
</dbReference>
<dbReference type="PANTHER" id="PTHR33446">
    <property type="entry name" value="PROTEIN TONB-RELATED"/>
    <property type="match status" value="1"/>
</dbReference>
<dbReference type="Gene3D" id="3.30.1150.10">
    <property type="match status" value="3"/>
</dbReference>
<evidence type="ECO:0000256" key="5">
    <source>
        <dbReference type="ARBA" id="ARBA00022519"/>
    </source>
</evidence>
<keyword evidence="6" id="KW-0812">Transmembrane</keyword>
<evidence type="ECO:0000313" key="13">
    <source>
        <dbReference type="Proteomes" id="UP000182491"/>
    </source>
</evidence>
<evidence type="ECO:0000256" key="2">
    <source>
        <dbReference type="ARBA" id="ARBA00006555"/>
    </source>
</evidence>
<evidence type="ECO:0000256" key="8">
    <source>
        <dbReference type="ARBA" id="ARBA00022989"/>
    </source>
</evidence>
<dbReference type="NCBIfam" id="TIGR01352">
    <property type="entry name" value="tonB_Cterm"/>
    <property type="match status" value="1"/>
</dbReference>
<sequence>MKTKRHLSLLAGITLLGSTALLSPNARAQTAAPTADENVLSYVEQMPAFDGGEAAKMNFIYSQLQYPEEAKGLGEAGLVVVSFVVETDGSVSNLSTEKSLSKSTDAEALRVAALTAGKWTTGRHRGKPVRVKTLLPIRFSLNENGDQAVLSRMPAFKGGQEAMIRTIYQHLTLPEGAKKEGVAARLQVKFTVEQDGSIANVAIADTKLKQVVANGSKLDYNDASSFKLKDKAVLAQLGEAAAKAIKQTSGMWNPGLRNGKPVAAEVTLPILISGGPNADQLSQIMLLSYQPNAYDSKSTYAADEVDAAPALKNEPLRKFLAQHLRYPDTDFEGTVRVAFIVTQDGKAIGPMTDVQEIQPAVADEIKRVFKLAEGNWAPATKNAKPVTALEEITIAFSSTKANNKAASKKTETADVVVTR</sequence>
<name>A0A1I7H450_9BACT</name>
<dbReference type="GO" id="GO:0031992">
    <property type="term" value="F:energy transducer activity"/>
    <property type="evidence" value="ECO:0007669"/>
    <property type="project" value="TreeGrafter"/>
</dbReference>